<reference evidence="1 2" key="1">
    <citation type="journal article" date="2015" name="Mol. Biochem. Parasitol.">
        <title>Identification of polymorphic genes for use in assemblage B genotyping assays through comparative genomics of multiple assemblage B Giardia duodenalis isolates.</title>
        <authorList>
            <person name="Wielinga C."/>
            <person name="Thompson R.C."/>
            <person name="Monis P."/>
            <person name="Ryan U."/>
        </authorList>
    </citation>
    <scope>NUCLEOTIDE SEQUENCE [LARGE SCALE GENOMIC DNA]</scope>
    <source>
        <strain evidence="1 2">BAH15c1</strain>
    </source>
</reference>
<evidence type="ECO:0000313" key="2">
    <source>
        <dbReference type="Proteomes" id="UP000070089"/>
    </source>
</evidence>
<dbReference type="Proteomes" id="UP000070089">
    <property type="component" value="Unassembled WGS sequence"/>
</dbReference>
<dbReference type="AlphaFoldDB" id="A0A132P0I5"/>
<proteinExistence type="predicted"/>
<gene>
    <name evidence="1" type="ORF">QR46_0167</name>
</gene>
<protein>
    <submittedName>
        <fullName evidence="1">Permease</fullName>
    </submittedName>
</protein>
<name>A0A132P0I5_GIAIN</name>
<organism evidence="1 2">
    <name type="scientific">Giardia duodenalis assemblage B</name>
    <dbReference type="NCBI Taxonomy" id="1394984"/>
    <lineage>
        <taxon>Eukaryota</taxon>
        <taxon>Metamonada</taxon>
        <taxon>Diplomonadida</taxon>
        <taxon>Hexamitidae</taxon>
        <taxon>Giardiinae</taxon>
        <taxon>Giardia</taxon>
    </lineage>
</organism>
<comment type="caution">
    <text evidence="1">The sequence shown here is derived from an EMBL/GenBank/DDBJ whole genome shotgun (WGS) entry which is preliminary data.</text>
</comment>
<sequence>MESLQFRQSKRAECALFDAFMSAQHPHSVMSLYLPLSKATIMFEG</sequence>
<dbReference type="EMBL" id="JXTI01000002">
    <property type="protein sequence ID" value="KWX15849.1"/>
    <property type="molecule type" value="Genomic_DNA"/>
</dbReference>
<evidence type="ECO:0000313" key="1">
    <source>
        <dbReference type="EMBL" id="KWX15849.1"/>
    </source>
</evidence>
<accession>A0A132P0I5</accession>
<dbReference type="VEuPathDB" id="GiardiaDB:QR46_0167"/>